<feature type="non-terminal residue" evidence="1">
    <location>
        <position position="1"/>
    </location>
</feature>
<comment type="caution">
    <text evidence="1">The sequence shown here is derived from an EMBL/GenBank/DDBJ whole genome shotgun (WGS) entry which is preliminary data.</text>
</comment>
<accession>A0A0F9JBC5</accession>
<dbReference type="EMBL" id="LAZR01018447">
    <property type="protein sequence ID" value="KKL96377.1"/>
    <property type="molecule type" value="Genomic_DNA"/>
</dbReference>
<name>A0A0F9JBC5_9ZZZZ</name>
<organism evidence="1">
    <name type="scientific">marine sediment metagenome</name>
    <dbReference type="NCBI Taxonomy" id="412755"/>
    <lineage>
        <taxon>unclassified sequences</taxon>
        <taxon>metagenomes</taxon>
        <taxon>ecological metagenomes</taxon>
    </lineage>
</organism>
<reference evidence="1" key="1">
    <citation type="journal article" date="2015" name="Nature">
        <title>Complex archaea that bridge the gap between prokaryotes and eukaryotes.</title>
        <authorList>
            <person name="Spang A."/>
            <person name="Saw J.H."/>
            <person name="Jorgensen S.L."/>
            <person name="Zaremba-Niedzwiedzka K."/>
            <person name="Martijn J."/>
            <person name="Lind A.E."/>
            <person name="van Eijk R."/>
            <person name="Schleper C."/>
            <person name="Guy L."/>
            <person name="Ettema T.J."/>
        </authorList>
    </citation>
    <scope>NUCLEOTIDE SEQUENCE</scope>
</reference>
<sequence>VKVQYNPSTLKVSYNSATNKVQVSNPYSANDCSCFDAGKTPLEVRAVFSGVQLCPGKSWPDNVNLNTTWILTQTFSSACGWCLWEYDDGNWSIKLCGNSGGNYSNLLAEDARPGLLRYFDSYNYVDFCPDAFENQQAEGDCSSSEVGHSGDGDLTYLV</sequence>
<gene>
    <name evidence="1" type="ORF">LCGC14_1845060</name>
</gene>
<proteinExistence type="predicted"/>
<evidence type="ECO:0000313" key="1">
    <source>
        <dbReference type="EMBL" id="KKL96377.1"/>
    </source>
</evidence>
<dbReference type="AlphaFoldDB" id="A0A0F9JBC5"/>
<protein>
    <submittedName>
        <fullName evidence="1">Uncharacterized protein</fullName>
    </submittedName>
</protein>